<evidence type="ECO:0000313" key="3">
    <source>
        <dbReference type="Proteomes" id="UP000036867"/>
    </source>
</evidence>
<name>A0A0M0LKI2_9BACL</name>
<dbReference type="Gene3D" id="2.30.110.10">
    <property type="entry name" value="Electron Transport, Fmn-binding Protein, Chain A"/>
    <property type="match status" value="1"/>
</dbReference>
<organism evidence="2 3">
    <name type="scientific">Viridibacillus arvi</name>
    <dbReference type="NCBI Taxonomy" id="263475"/>
    <lineage>
        <taxon>Bacteria</taxon>
        <taxon>Bacillati</taxon>
        <taxon>Bacillota</taxon>
        <taxon>Bacilli</taxon>
        <taxon>Bacillales</taxon>
        <taxon>Caryophanaceae</taxon>
        <taxon>Viridibacillus</taxon>
    </lineage>
</organism>
<proteinExistence type="predicted"/>
<dbReference type="PANTHER" id="PTHR34818:SF1">
    <property type="entry name" value="PROTEIN BLI-3"/>
    <property type="match status" value="1"/>
</dbReference>
<dbReference type="Proteomes" id="UP000036867">
    <property type="component" value="Unassembled WGS sequence"/>
</dbReference>
<dbReference type="SUPFAM" id="SSF50475">
    <property type="entry name" value="FMN-binding split barrel"/>
    <property type="match status" value="1"/>
</dbReference>
<dbReference type="EMBL" id="LILB01000001">
    <property type="protein sequence ID" value="KOO51223.1"/>
    <property type="molecule type" value="Genomic_DNA"/>
</dbReference>
<evidence type="ECO:0000313" key="2">
    <source>
        <dbReference type="EMBL" id="KOO51223.1"/>
    </source>
</evidence>
<reference evidence="3" key="1">
    <citation type="submission" date="2015-08" db="EMBL/GenBank/DDBJ databases">
        <title>Fjat-10028 dsm 16317.</title>
        <authorList>
            <person name="Liu B."/>
            <person name="Wang J."/>
            <person name="Zhu Y."/>
            <person name="Liu G."/>
            <person name="Chen Q."/>
            <person name="Chen Z."/>
            <person name="Lan J."/>
            <person name="Che J."/>
            <person name="Ge C."/>
            <person name="Shi H."/>
            <person name="Pan Z."/>
            <person name="Liu X."/>
        </authorList>
    </citation>
    <scope>NUCLEOTIDE SEQUENCE [LARGE SCALE GENOMIC DNA]</scope>
    <source>
        <strain evidence="3">DSM 16317</strain>
    </source>
</reference>
<gene>
    <name evidence="2" type="ORF">AMD00_01580</name>
</gene>
<feature type="domain" description="Pyridoxamine 5'-phosphate oxidase N-terminal" evidence="1">
    <location>
        <begin position="4"/>
        <end position="123"/>
    </location>
</feature>
<dbReference type="InterPro" id="IPR012349">
    <property type="entry name" value="Split_barrel_FMN-bd"/>
</dbReference>
<dbReference type="RefSeq" id="WP_053415351.1">
    <property type="nucleotide sequence ID" value="NZ_JBCMHV010000032.1"/>
</dbReference>
<protein>
    <submittedName>
        <fullName evidence="2">General stress protein</fullName>
    </submittedName>
</protein>
<dbReference type="PANTHER" id="PTHR34818">
    <property type="entry name" value="PROTEIN BLI-3"/>
    <property type="match status" value="1"/>
</dbReference>
<dbReference type="GeneID" id="301134812"/>
<dbReference type="InterPro" id="IPR052917">
    <property type="entry name" value="Stress-Dev_Protein"/>
</dbReference>
<sequence length="137" mass="15702">MNNLKDNILSILKDSKVGTMATVHNNKPYSCYMTFFNDDLTLYTATSKETTKYDTLHENPFTHILLGYEGNGFGDTYVEYEGKVTQFDDESMKTKILSKLSGLIFDKPEEMVILKIDPERITLLNKKGEPSQELEMK</sequence>
<dbReference type="OrthoDB" id="5431160at2"/>
<dbReference type="AlphaFoldDB" id="A0A0M0LKI2"/>
<dbReference type="Pfam" id="PF01243">
    <property type="entry name" value="PNPOx_N"/>
    <property type="match status" value="1"/>
</dbReference>
<dbReference type="STRING" id="263475.AMD00_01580"/>
<keyword evidence="3" id="KW-1185">Reference proteome</keyword>
<dbReference type="InterPro" id="IPR011576">
    <property type="entry name" value="Pyridox_Oxase_N"/>
</dbReference>
<comment type="caution">
    <text evidence="2">The sequence shown here is derived from an EMBL/GenBank/DDBJ whole genome shotgun (WGS) entry which is preliminary data.</text>
</comment>
<evidence type="ECO:0000259" key="1">
    <source>
        <dbReference type="Pfam" id="PF01243"/>
    </source>
</evidence>
<accession>A0A0M0LKI2</accession>